<dbReference type="GeneID" id="41329936"/>
<evidence type="ECO:0000259" key="1">
    <source>
        <dbReference type="Pfam" id="PF02384"/>
    </source>
</evidence>
<feature type="domain" description="DNA methylase adenine-specific" evidence="1">
    <location>
        <begin position="8"/>
        <end position="249"/>
    </location>
</feature>
<proteinExistence type="predicted"/>
<sequence length="474" mass="55858">MIKISLKERRKFGQHFTSPVIFELYILPEIKHNLHNYVWVDLFAGSGNLILPILKTIPKKQRVDFFKDHIYLFDVQEQCIEETIKHAVSLGIPRDIAKKNIILNDSLRSFPKILSKSHLKFPIFHITNPPYLYLGYIVKSKETQKYISLFQGDNKGYQDLYQLALINDLRNNVKDMIYIIPSNFLFGNSVSNKIRDDLLKFYRIKNMYIIEKKIFKYTGTNVMITFFERKDEVKNEILEFKGVKIGEDKEIEKVKTYKLSPKYHYKAGFEFEDFIEKMKAKTPLKSSYYLKISEINSCLGSTNVNLIDSNDFNGSSYRKINFPVNQELFEKIKTNPLWIRTVDTGSWNGRAGLYSINEIFNVDGILVTKNTYRTNPIQIFFHTPITVDEQFLLKDYFNLILEYLRKITDSEFMTTYKYSGANYTRKYFGLSQAKKLIETFPIRVLNEAQLEKFKKLIKSKDSKSLLFFLKNNRN</sequence>
<accession>A0A5B9DBR9</accession>
<dbReference type="GO" id="GO:0003677">
    <property type="term" value="F:DNA binding"/>
    <property type="evidence" value="ECO:0007669"/>
    <property type="project" value="InterPro"/>
</dbReference>
<dbReference type="InterPro" id="IPR029063">
    <property type="entry name" value="SAM-dependent_MTases_sf"/>
</dbReference>
<evidence type="ECO:0000313" key="3">
    <source>
        <dbReference type="Proteomes" id="UP000321408"/>
    </source>
</evidence>
<organism evidence="2 3">
    <name type="scientific">Promethearchaeum syntrophicum</name>
    <dbReference type="NCBI Taxonomy" id="2594042"/>
    <lineage>
        <taxon>Archaea</taxon>
        <taxon>Promethearchaeati</taxon>
        <taxon>Promethearchaeota</taxon>
        <taxon>Promethearchaeia</taxon>
        <taxon>Promethearchaeales</taxon>
        <taxon>Promethearchaeaceae</taxon>
        <taxon>Promethearchaeum</taxon>
    </lineage>
</organism>
<dbReference type="Gene3D" id="3.40.50.150">
    <property type="entry name" value="Vaccinia Virus protein VP39"/>
    <property type="match status" value="1"/>
</dbReference>
<dbReference type="AlphaFoldDB" id="A0A5B9DBR9"/>
<dbReference type="Proteomes" id="UP000321408">
    <property type="component" value="Chromosome"/>
</dbReference>
<dbReference type="SUPFAM" id="SSF53335">
    <property type="entry name" value="S-adenosyl-L-methionine-dependent methyltransferases"/>
    <property type="match status" value="1"/>
</dbReference>
<dbReference type="GO" id="GO:0032259">
    <property type="term" value="P:methylation"/>
    <property type="evidence" value="ECO:0007669"/>
    <property type="project" value="UniProtKB-KW"/>
</dbReference>
<dbReference type="KEGG" id="psyt:DSAG12_01945"/>
<reference evidence="2 3" key="1">
    <citation type="journal article" date="2020" name="Nature">
        <title>Isolation of an archaeon at the prokaryote-eukaryote interface.</title>
        <authorList>
            <person name="Imachi H."/>
            <person name="Nobu M.K."/>
            <person name="Nakahara N."/>
            <person name="Morono Y."/>
            <person name="Ogawara M."/>
            <person name="Takaki Y."/>
            <person name="Takano Y."/>
            <person name="Uematsu K."/>
            <person name="Ikuta T."/>
            <person name="Ito M."/>
            <person name="Matsui Y."/>
            <person name="Miyazaki M."/>
            <person name="Murata K."/>
            <person name="Saito Y."/>
            <person name="Sakai S."/>
            <person name="Song C."/>
            <person name="Tasumi E."/>
            <person name="Yamanaka Y."/>
            <person name="Yamaguchi T."/>
            <person name="Kamagata Y."/>
            <person name="Tamaki H."/>
            <person name="Takai K."/>
        </authorList>
    </citation>
    <scope>NUCLEOTIDE SEQUENCE [LARGE SCALE GENOMIC DNA]</scope>
    <source>
        <strain evidence="2 3">MK-D1</strain>
    </source>
</reference>
<reference evidence="2 3" key="2">
    <citation type="journal article" date="2024" name="Int. J. Syst. Evol. Microbiol.">
        <title>Promethearchaeum syntrophicum gen. nov., sp. nov., an anaerobic, obligately syntrophic archaeon, the first isolate of the lineage 'Asgard' archaea, and proposal of the new archaeal phylum Promethearchaeota phyl. nov. and kingdom Promethearchaeati regn. nov.</title>
        <authorList>
            <person name="Imachi H."/>
            <person name="Nobu M.K."/>
            <person name="Kato S."/>
            <person name="Takaki Y."/>
            <person name="Miyazaki M."/>
            <person name="Miyata M."/>
            <person name="Ogawara M."/>
            <person name="Saito Y."/>
            <person name="Sakai S."/>
            <person name="Tahara Y.O."/>
            <person name="Takano Y."/>
            <person name="Tasumi E."/>
            <person name="Uematsu K."/>
            <person name="Yoshimura T."/>
            <person name="Itoh T."/>
            <person name="Ohkuma M."/>
            <person name="Takai K."/>
        </authorList>
    </citation>
    <scope>NUCLEOTIDE SEQUENCE [LARGE SCALE GENOMIC DNA]</scope>
    <source>
        <strain evidence="2 3">MK-D1</strain>
    </source>
</reference>
<dbReference type="EMBL" id="CP042905">
    <property type="protein sequence ID" value="QEE16116.1"/>
    <property type="molecule type" value="Genomic_DNA"/>
</dbReference>
<keyword evidence="2" id="KW-0489">Methyltransferase</keyword>
<evidence type="ECO:0000313" key="2">
    <source>
        <dbReference type="EMBL" id="QEE16116.1"/>
    </source>
</evidence>
<dbReference type="GO" id="GO:0008170">
    <property type="term" value="F:N-methyltransferase activity"/>
    <property type="evidence" value="ECO:0007669"/>
    <property type="project" value="InterPro"/>
</dbReference>
<protein>
    <submittedName>
        <fullName evidence="2">N-6 DNA methylase</fullName>
    </submittedName>
</protein>
<dbReference type="Pfam" id="PF02384">
    <property type="entry name" value="N6_Mtase"/>
    <property type="match status" value="1"/>
</dbReference>
<keyword evidence="2" id="KW-0808">Transferase</keyword>
<name>A0A5B9DBR9_9ARCH</name>
<keyword evidence="3" id="KW-1185">Reference proteome</keyword>
<dbReference type="InterPro" id="IPR003356">
    <property type="entry name" value="DNA_methylase_A-5"/>
</dbReference>
<gene>
    <name evidence="2" type="ORF">DSAG12_01945</name>
</gene>
<dbReference type="RefSeq" id="WP_280178715.1">
    <property type="nucleotide sequence ID" value="NZ_CP042905.2"/>
</dbReference>
<dbReference type="REBASE" id="685126">
    <property type="entry name" value="M.AarMKD1ORF1945P"/>
</dbReference>